<keyword evidence="2" id="KW-1185">Reference proteome</keyword>
<organism evidence="1 2">
    <name type="scientific">Intestinibaculum porci</name>
    <dbReference type="NCBI Taxonomy" id="2487118"/>
    <lineage>
        <taxon>Bacteria</taxon>
        <taxon>Bacillati</taxon>
        <taxon>Bacillota</taxon>
        <taxon>Erysipelotrichia</taxon>
        <taxon>Erysipelotrichales</taxon>
        <taxon>Erysipelotrichaceae</taxon>
        <taxon>Intestinibaculum</taxon>
    </lineage>
</organism>
<dbReference type="RefSeq" id="WP_125119859.1">
    <property type="nucleotide sequence ID" value="NZ_AP019309.1"/>
</dbReference>
<sequence>MQAFHAFHRLYLNGYGAADFVRFLKPIANQNDEIMQNVCKEVLYHSHDIEAVKYALMLLSLTKVPESMKEDIKLFMEGEDFTYFALLAFKTFGHVNQEIMAFIKNDDSIYHEKRDYGIRLLDVKTAEEREWLMYECPYSSSCEGKIFAESGAYSLLKNHTPLTEKQFHAIGSMLNTYYEFGVSSIIVSFDN</sequence>
<dbReference type="KEGG" id="ebm:SG0102_20320"/>
<gene>
    <name evidence="1" type="ORF">SG0102_20320</name>
</gene>
<dbReference type="InParanoid" id="A0A3G9JRW1"/>
<dbReference type="AlphaFoldDB" id="A0A3G9JRW1"/>
<protein>
    <submittedName>
        <fullName evidence="1">Uncharacterized protein</fullName>
    </submittedName>
</protein>
<reference evidence="1 2" key="1">
    <citation type="submission" date="2018-11" db="EMBL/GenBank/DDBJ databases">
        <title>Novel Erysipelotrichaceae bacterium isolated from small intestine of a swine.</title>
        <authorList>
            <person name="Kim J.S."/>
            <person name="Choe H."/>
            <person name="Lee Y.R."/>
            <person name="Kim K.M."/>
            <person name="Park D.S."/>
        </authorList>
    </citation>
    <scope>NUCLEOTIDE SEQUENCE [LARGE SCALE GENOMIC DNA]</scope>
    <source>
        <strain evidence="1 2">SG0102</strain>
    </source>
</reference>
<evidence type="ECO:0000313" key="1">
    <source>
        <dbReference type="EMBL" id="BBH27098.1"/>
    </source>
</evidence>
<dbReference type="Proteomes" id="UP000268059">
    <property type="component" value="Chromosome"/>
</dbReference>
<name>A0A3G9JRW1_9FIRM</name>
<proteinExistence type="predicted"/>
<evidence type="ECO:0000313" key="2">
    <source>
        <dbReference type="Proteomes" id="UP000268059"/>
    </source>
</evidence>
<accession>A0A3G9JRW1</accession>
<dbReference type="EMBL" id="AP019309">
    <property type="protein sequence ID" value="BBH27098.1"/>
    <property type="molecule type" value="Genomic_DNA"/>
</dbReference>